<dbReference type="AlphaFoldDB" id="A0AAV3YRN6"/>
<feature type="transmembrane region" description="Helical" evidence="1">
    <location>
        <begin position="6"/>
        <end position="27"/>
    </location>
</feature>
<keyword evidence="3" id="KW-1185">Reference proteome</keyword>
<accession>A0AAV3YRN6</accession>
<name>A0AAV3YRN6_9GAST</name>
<evidence type="ECO:0000256" key="1">
    <source>
        <dbReference type="SAM" id="Phobius"/>
    </source>
</evidence>
<dbReference type="Proteomes" id="UP000735302">
    <property type="component" value="Unassembled WGS sequence"/>
</dbReference>
<reference evidence="2 3" key="1">
    <citation type="journal article" date="2021" name="Elife">
        <title>Chloroplast acquisition without the gene transfer in kleptoplastic sea slugs, Plakobranchus ocellatus.</title>
        <authorList>
            <person name="Maeda T."/>
            <person name="Takahashi S."/>
            <person name="Yoshida T."/>
            <person name="Shimamura S."/>
            <person name="Takaki Y."/>
            <person name="Nagai Y."/>
            <person name="Toyoda A."/>
            <person name="Suzuki Y."/>
            <person name="Arimoto A."/>
            <person name="Ishii H."/>
            <person name="Satoh N."/>
            <person name="Nishiyama T."/>
            <person name="Hasebe M."/>
            <person name="Maruyama T."/>
            <person name="Minagawa J."/>
            <person name="Obokata J."/>
            <person name="Shigenobu S."/>
        </authorList>
    </citation>
    <scope>NUCLEOTIDE SEQUENCE [LARGE SCALE GENOMIC DNA]</scope>
</reference>
<proteinExistence type="predicted"/>
<evidence type="ECO:0000313" key="2">
    <source>
        <dbReference type="EMBL" id="GFN85151.1"/>
    </source>
</evidence>
<organism evidence="2 3">
    <name type="scientific">Plakobranchus ocellatus</name>
    <dbReference type="NCBI Taxonomy" id="259542"/>
    <lineage>
        <taxon>Eukaryota</taxon>
        <taxon>Metazoa</taxon>
        <taxon>Spiralia</taxon>
        <taxon>Lophotrochozoa</taxon>
        <taxon>Mollusca</taxon>
        <taxon>Gastropoda</taxon>
        <taxon>Heterobranchia</taxon>
        <taxon>Euthyneura</taxon>
        <taxon>Panpulmonata</taxon>
        <taxon>Sacoglossa</taxon>
        <taxon>Placobranchoidea</taxon>
        <taxon>Plakobranchidae</taxon>
        <taxon>Plakobranchus</taxon>
    </lineage>
</organism>
<sequence length="324" mass="35925">MVSQAVVVHLVAVVLSSVLVVTFVAAVQDVTKEMVIDRLLDFGYLATPFSCQAAILRDKSMMHFPDCQPTFPGYHITSDYDAIHQGCYKTSGRVFPAQAMVDIPFDFDWKKMFRVGHGKELVQKCGAIAIENGARYFGISDYSNCFHGNTPDLSESPEVTPEDGCNKYCEWDIGGPGAIVVYEVKAITSKPECQSQHLGYKINREFWAMNRGCYRSQADVSVFPTPSDTVMNLWSEINWLRINGKEHAGSIVQQCGALALERGFSHFWVENYALCYLGNQPDYSAGEVTVSFGCTLHCSLDVGHTGIMVVYEVQPVLKPEISVA</sequence>
<evidence type="ECO:0000313" key="3">
    <source>
        <dbReference type="Proteomes" id="UP000735302"/>
    </source>
</evidence>
<keyword evidence="1" id="KW-0812">Transmembrane</keyword>
<comment type="caution">
    <text evidence="2">The sequence shown here is derived from an EMBL/GenBank/DDBJ whole genome shotgun (WGS) entry which is preliminary data.</text>
</comment>
<protein>
    <recommendedName>
        <fullName evidence="4">WSC domain-containing protein</fullName>
    </recommendedName>
</protein>
<evidence type="ECO:0008006" key="4">
    <source>
        <dbReference type="Google" id="ProtNLM"/>
    </source>
</evidence>
<keyword evidence="1" id="KW-1133">Transmembrane helix</keyword>
<gene>
    <name evidence="2" type="ORF">PoB_001165700</name>
</gene>
<keyword evidence="1" id="KW-0472">Membrane</keyword>
<dbReference type="EMBL" id="BLXT01001370">
    <property type="protein sequence ID" value="GFN85151.1"/>
    <property type="molecule type" value="Genomic_DNA"/>
</dbReference>